<reference evidence="3 4" key="1">
    <citation type="journal article" date="2018" name="BMC Genomics">
        <title>Comparative genome analyses reveal sequence features reflecting distinct modes of host-adaptation between dicot and monocot powdery mildew.</title>
        <authorList>
            <person name="Wu Y."/>
            <person name="Ma X."/>
            <person name="Pan Z."/>
            <person name="Kale S.D."/>
            <person name="Song Y."/>
            <person name="King H."/>
            <person name="Zhang Q."/>
            <person name="Presley C."/>
            <person name="Deng X."/>
            <person name="Wei C.I."/>
            <person name="Xiao S."/>
        </authorList>
    </citation>
    <scope>NUCLEOTIDE SEQUENCE [LARGE SCALE GENOMIC DNA]</scope>
    <source>
        <strain evidence="3">UCSC1</strain>
    </source>
</reference>
<dbReference type="SMART" id="SM00974">
    <property type="entry name" value="T5orf172"/>
    <property type="match status" value="1"/>
</dbReference>
<feature type="compositionally biased region" description="Polar residues" evidence="1">
    <location>
        <begin position="18"/>
        <end position="28"/>
    </location>
</feature>
<evidence type="ECO:0000313" key="3">
    <source>
        <dbReference type="EMBL" id="RKF55074.1"/>
    </source>
</evidence>
<evidence type="ECO:0000259" key="2">
    <source>
        <dbReference type="SMART" id="SM00974"/>
    </source>
</evidence>
<accession>A0A420HCA3</accession>
<dbReference type="Proteomes" id="UP000285405">
    <property type="component" value="Unassembled WGS sequence"/>
</dbReference>
<dbReference type="InterPro" id="IPR018306">
    <property type="entry name" value="Phage_T5_Orf172_DNA-bd"/>
</dbReference>
<protein>
    <recommendedName>
        <fullName evidence="2">Bacteriophage T5 Orf172 DNA-binding domain-containing protein</fullName>
    </recommendedName>
</protein>
<dbReference type="InterPro" id="IPR053006">
    <property type="entry name" value="Meiosis_regulatory"/>
</dbReference>
<feature type="domain" description="Bacteriophage T5 Orf172 DNA-binding" evidence="2">
    <location>
        <begin position="284"/>
        <end position="388"/>
    </location>
</feature>
<feature type="region of interest" description="Disordered" evidence="1">
    <location>
        <begin position="1"/>
        <end position="30"/>
    </location>
</feature>
<gene>
    <name evidence="3" type="ORF">GcC1_206045</name>
</gene>
<proteinExistence type="predicted"/>
<organism evidence="3 4">
    <name type="scientific">Golovinomyces cichoracearum</name>
    <dbReference type="NCBI Taxonomy" id="62708"/>
    <lineage>
        <taxon>Eukaryota</taxon>
        <taxon>Fungi</taxon>
        <taxon>Dikarya</taxon>
        <taxon>Ascomycota</taxon>
        <taxon>Pezizomycotina</taxon>
        <taxon>Leotiomycetes</taxon>
        <taxon>Erysiphales</taxon>
        <taxon>Erysiphaceae</taxon>
        <taxon>Golovinomyces</taxon>
    </lineage>
</organism>
<dbReference type="PANTHER" id="PTHR28094">
    <property type="entry name" value="MEIOTICALLY UP-REGULATED GENE 113 PROTEIN"/>
    <property type="match status" value="1"/>
</dbReference>
<dbReference type="EMBL" id="MCBR01020667">
    <property type="protein sequence ID" value="RKF55074.1"/>
    <property type="molecule type" value="Genomic_DNA"/>
</dbReference>
<evidence type="ECO:0000256" key="1">
    <source>
        <dbReference type="SAM" id="MobiDB-lite"/>
    </source>
</evidence>
<dbReference type="OrthoDB" id="2417614at2759"/>
<dbReference type="Pfam" id="PF10544">
    <property type="entry name" value="T5orf172"/>
    <property type="match status" value="1"/>
</dbReference>
<dbReference type="PANTHER" id="PTHR28094:SF2">
    <property type="entry name" value="BACTERIOPHAGE T5 ORF172 DNA-BINDING DOMAIN-CONTAINING PROTEIN"/>
    <property type="match status" value="1"/>
</dbReference>
<sequence>MPYIPNTPESLLPRSDSRNPATTCQGLTNDGKRCRRSLAQNSKAIQSSNSSGLSHRGYCWQHRDQAGECAPTITKNPSKTKVPKVPTSASVDTLVNRLGLLDLEPRKNEQKKQPPRLRKKERSLLTLLCCLDIADVRDENPRYTKENRRKSSSTRVGNGTSPKKAEAYQLNQNLQRPKIQTQSHSSRTEEILSLIPPTTSPEIASQLLAVLAKPSSIKDSPGYIYMFWLTPESLQSQPSAETVSLILTSSSPSKVPEQKKVSGVLDTFSTYQPNTRASFNGSSNSKKILLKIGRAENVYRRLNQWTKQCGYNLSLIRYYPYQSSASKMGSEGNASSLPVKVPNVNKVERLIHIEMGSKRASHGQCEACGKVHKEWFEVEASREGIKEIDKIIRRWVDWNIRDGSA</sequence>
<comment type="caution">
    <text evidence="3">The sequence shown here is derived from an EMBL/GenBank/DDBJ whole genome shotgun (WGS) entry which is preliminary data.</text>
</comment>
<name>A0A420HCA3_9PEZI</name>
<evidence type="ECO:0000313" key="4">
    <source>
        <dbReference type="Proteomes" id="UP000285405"/>
    </source>
</evidence>
<dbReference type="AlphaFoldDB" id="A0A420HCA3"/>
<feature type="region of interest" description="Disordered" evidence="1">
    <location>
        <begin position="141"/>
        <end position="163"/>
    </location>
</feature>